<dbReference type="InterPro" id="IPR029000">
    <property type="entry name" value="Cyclophilin-like_dom_sf"/>
</dbReference>
<organism evidence="5 6">
    <name type="scientific">Polaribacter aquimarinus</name>
    <dbReference type="NCBI Taxonomy" id="2100726"/>
    <lineage>
        <taxon>Bacteria</taxon>
        <taxon>Pseudomonadati</taxon>
        <taxon>Bacteroidota</taxon>
        <taxon>Flavobacteriia</taxon>
        <taxon>Flavobacteriales</taxon>
        <taxon>Flavobacteriaceae</taxon>
    </lineage>
</organism>
<accession>A0A2U2J6Z0</accession>
<dbReference type="AlphaFoldDB" id="A0A2U2J6Z0"/>
<evidence type="ECO:0000313" key="5">
    <source>
        <dbReference type="EMBL" id="PWG04087.1"/>
    </source>
</evidence>
<reference evidence="5 6" key="1">
    <citation type="submission" date="2018-05" db="EMBL/GenBank/DDBJ databases">
        <title>Polaribacter aquimarinus sp. nov., isolated from sediment in a sediment of sea.</title>
        <authorList>
            <person name="Lu D."/>
        </authorList>
    </citation>
    <scope>NUCLEOTIDE SEQUENCE [LARGE SCALE GENOMIC DNA]</scope>
    <source>
        <strain evidence="5 6">ZY113</strain>
    </source>
</reference>
<evidence type="ECO:0000259" key="4">
    <source>
        <dbReference type="SMART" id="SM00797"/>
    </source>
</evidence>
<feature type="domain" description="Carboxyltransferase" evidence="4">
    <location>
        <begin position="23"/>
        <end position="283"/>
    </location>
</feature>
<keyword evidence="2 5" id="KW-0378">Hydrolase</keyword>
<dbReference type="Gene3D" id="2.40.100.10">
    <property type="entry name" value="Cyclophilin-like"/>
    <property type="match status" value="1"/>
</dbReference>
<dbReference type="GO" id="GO:0016787">
    <property type="term" value="F:hydrolase activity"/>
    <property type="evidence" value="ECO:0007669"/>
    <property type="project" value="UniProtKB-KW"/>
</dbReference>
<evidence type="ECO:0000256" key="3">
    <source>
        <dbReference type="ARBA" id="ARBA00022840"/>
    </source>
</evidence>
<comment type="caution">
    <text evidence="5">The sequence shown here is derived from an EMBL/GenBank/DDBJ whole genome shotgun (WGS) entry which is preliminary data.</text>
</comment>
<dbReference type="Proteomes" id="UP000245670">
    <property type="component" value="Unassembled WGS sequence"/>
</dbReference>
<dbReference type="PANTHER" id="PTHR43309:SF5">
    <property type="entry name" value="5-OXOPROLINASE SUBUNIT C"/>
    <property type="match status" value="1"/>
</dbReference>
<dbReference type="GO" id="GO:0005524">
    <property type="term" value="F:ATP binding"/>
    <property type="evidence" value="ECO:0007669"/>
    <property type="project" value="UniProtKB-KW"/>
</dbReference>
<dbReference type="InterPro" id="IPR003778">
    <property type="entry name" value="CT_A_B"/>
</dbReference>
<gene>
    <name evidence="5" type="ORF">DIS07_14050</name>
</gene>
<dbReference type="EMBL" id="QFFG01000007">
    <property type="protein sequence ID" value="PWG04087.1"/>
    <property type="molecule type" value="Genomic_DNA"/>
</dbReference>
<evidence type="ECO:0000313" key="6">
    <source>
        <dbReference type="Proteomes" id="UP000245670"/>
    </source>
</evidence>
<sequence>MIKVLKAGFYTTVQDMGRIGFASFGVPVSGVMDSYSANIANSILDNSIDSALLEITFGGTKIQFLADTFIAISGADFSPVLNQQKIKHNTRIKINSGDVLSFGKLNFGVRSYLAVKGGIQTPKVLNSRSQYQSITKNFRLQKGDILKIVPCVDDTKSTNATVKLNLPYFTSTDVECFEGPEFYLLSLQQKKQLLKTMFRVSSENSRMGYHLKETIRNNFPSILTSGVVPGTVQLTPSGKLIVLMRDCQVTGGYPRILQLTEKAINKMAQKTLNAQFKFRLINA</sequence>
<keyword evidence="6" id="KW-1185">Reference proteome</keyword>
<keyword evidence="3" id="KW-0067">ATP-binding</keyword>
<protein>
    <submittedName>
        <fullName evidence="5">Allophanate hydrolase</fullName>
    </submittedName>
</protein>
<dbReference type="OrthoDB" id="9782422at2"/>
<evidence type="ECO:0000256" key="2">
    <source>
        <dbReference type="ARBA" id="ARBA00022801"/>
    </source>
</evidence>
<name>A0A2U2J6Z0_9FLAO</name>
<evidence type="ECO:0000256" key="1">
    <source>
        <dbReference type="ARBA" id="ARBA00022741"/>
    </source>
</evidence>
<dbReference type="Pfam" id="PF02626">
    <property type="entry name" value="CT_A_B"/>
    <property type="match status" value="1"/>
</dbReference>
<keyword evidence="1" id="KW-0547">Nucleotide-binding</keyword>
<dbReference type="InterPro" id="IPR052708">
    <property type="entry name" value="PxpC"/>
</dbReference>
<dbReference type="RefSeq" id="WP_109405904.1">
    <property type="nucleotide sequence ID" value="NZ_QFFG01000007.1"/>
</dbReference>
<dbReference type="SMART" id="SM00797">
    <property type="entry name" value="AHS2"/>
    <property type="match status" value="1"/>
</dbReference>
<dbReference type="PANTHER" id="PTHR43309">
    <property type="entry name" value="5-OXOPROLINASE SUBUNIT C"/>
    <property type="match status" value="1"/>
</dbReference>
<proteinExistence type="predicted"/>